<dbReference type="Proteomes" id="UP000433945">
    <property type="component" value="Unassembled WGS sequence"/>
</dbReference>
<protein>
    <submittedName>
        <fullName evidence="1">Uncharacterized protein</fullName>
    </submittedName>
</protein>
<dbReference type="RefSeq" id="WP_157484330.1">
    <property type="nucleotide sequence ID" value="NZ_WOWP01000058.1"/>
</dbReference>
<evidence type="ECO:0000313" key="1">
    <source>
        <dbReference type="EMBL" id="MUV05037.1"/>
    </source>
</evidence>
<reference evidence="1 2" key="1">
    <citation type="submission" date="2019-12" db="EMBL/GenBank/DDBJ databases">
        <authorList>
            <person name="Sun J.-Q."/>
        </authorList>
    </citation>
    <scope>NUCLEOTIDE SEQUENCE [LARGE SCALE GENOMIC DNA]</scope>
    <source>
        <strain evidence="1 2">JCM 17928</strain>
    </source>
</reference>
<proteinExistence type="predicted"/>
<evidence type="ECO:0000313" key="2">
    <source>
        <dbReference type="Proteomes" id="UP000433945"/>
    </source>
</evidence>
<gene>
    <name evidence="1" type="ORF">GN157_15070</name>
</gene>
<dbReference type="AlphaFoldDB" id="A0A6N8HH10"/>
<organism evidence="1 2">
    <name type="scientific">Flavobacterium rakeshii</name>
    <dbReference type="NCBI Taxonomy" id="1038845"/>
    <lineage>
        <taxon>Bacteria</taxon>
        <taxon>Pseudomonadati</taxon>
        <taxon>Bacteroidota</taxon>
        <taxon>Flavobacteriia</taxon>
        <taxon>Flavobacteriales</taxon>
        <taxon>Flavobacteriaceae</taxon>
        <taxon>Flavobacterium</taxon>
    </lineage>
</organism>
<keyword evidence="2" id="KW-1185">Reference proteome</keyword>
<accession>A0A6N8HH10</accession>
<name>A0A6N8HH10_9FLAO</name>
<sequence length="408" mass="47795">MTGSDLLSKIILSLNIYFDLNDDEVIDFINVDEDIEKAIDKLLNIDDLSDNFEIFLNSLKIINRENREDFLNTPYALSGDVNIIDFSQPNLIRKNRSFAYSDTNFGYFSSKVLFNVNSLIDLSSLENSFIWKQIEEFLVINYDNNQNNDLLLFDTIKATDKTKGLVNNKNMVDFQEEKHYPYIYLCYLNSSKSIILPQDLTYTPPSLSTFFNYVNNNNYEQFFDIYDVINELNQAPDILNRFLRLYHILEYLVYRVYLVNLVSRLNDNKFFVREFIISAEKMKKEEKISFLNNFVSIFSVDTTSINSELNAVINQQIIDFLKEKNIVKGLALINNNMKKIAELIYGLRCCIVHNKESEYHITVSNHDDYALIIPIIKTILRVFEDLIIKKMVNSQTEITYDRANVDLF</sequence>
<dbReference type="EMBL" id="WOWP01000058">
    <property type="protein sequence ID" value="MUV05037.1"/>
    <property type="molecule type" value="Genomic_DNA"/>
</dbReference>
<comment type="caution">
    <text evidence="1">The sequence shown here is derived from an EMBL/GenBank/DDBJ whole genome shotgun (WGS) entry which is preliminary data.</text>
</comment>
<dbReference type="OrthoDB" id="1305241at2"/>